<evidence type="ECO:0000256" key="1">
    <source>
        <dbReference type="ARBA" id="ARBA00022801"/>
    </source>
</evidence>
<evidence type="ECO:0000256" key="2">
    <source>
        <dbReference type="PIRSR" id="PIRSR605754-1"/>
    </source>
</evidence>
<accession>A0A3L9DQM0</accession>
<dbReference type="Gene3D" id="2.40.260.10">
    <property type="entry name" value="Sortase"/>
    <property type="match status" value="1"/>
</dbReference>
<dbReference type="NCBIfam" id="NF033745">
    <property type="entry name" value="class_C_sortase"/>
    <property type="match status" value="1"/>
</dbReference>
<dbReference type="SUPFAM" id="SSF63817">
    <property type="entry name" value="Sortase"/>
    <property type="match status" value="1"/>
</dbReference>
<feature type="transmembrane region" description="Helical" evidence="3">
    <location>
        <begin position="20"/>
        <end position="42"/>
    </location>
</feature>
<keyword evidence="3" id="KW-0472">Membrane</keyword>
<evidence type="ECO:0000313" key="4">
    <source>
        <dbReference type="EMBL" id="RLY03621.1"/>
    </source>
</evidence>
<name>A0A3L9DQM0_9STRE</name>
<dbReference type="RefSeq" id="WP_121835228.1">
    <property type="nucleotide sequence ID" value="NZ_RCVM01000007.1"/>
</dbReference>
<dbReference type="InterPro" id="IPR042002">
    <property type="entry name" value="Sortase_C"/>
</dbReference>
<keyword evidence="3" id="KW-1133">Transmembrane helix</keyword>
<keyword evidence="5" id="KW-1185">Reference proteome</keyword>
<sequence length="297" mass="34300">MGRNRRSRRRVTKKKKNPIVLLLIFLLGFAIAMYPLVSRYYYRIESNEIIKEFDETVAKMDKAELEERLRLAQAFNATLKPTEVLDPFTDQEKKEGVSEYANMLKVHERIGYVEIPSIDQEIPMYVGTAEEVLQKGAGLLEGTSLPVGGENTHTVITAHRGLPTAELFSQLDKVEKGDVFYLHVLDQVLAYKVDQILTVEPNDFEPVLIQPGEDYATLLTCTPYMINSHRLLVRGKRIPYTAPIAERNRSVKKRGQYWLWLLLAAIVVILILSYRVYRNRQAVKRLERQLEDRHVKD</sequence>
<evidence type="ECO:0000313" key="5">
    <source>
        <dbReference type="Proteomes" id="UP000279194"/>
    </source>
</evidence>
<evidence type="ECO:0000256" key="3">
    <source>
        <dbReference type="SAM" id="Phobius"/>
    </source>
</evidence>
<feature type="active site" description="Acyl-thioester intermediate" evidence="2">
    <location>
        <position position="221"/>
    </location>
</feature>
<gene>
    <name evidence="4" type="ORF">EAF07_04905</name>
</gene>
<dbReference type="CDD" id="cd05827">
    <property type="entry name" value="Sortase_C"/>
    <property type="match status" value="1"/>
</dbReference>
<feature type="transmembrane region" description="Helical" evidence="3">
    <location>
        <begin position="257"/>
        <end position="277"/>
    </location>
</feature>
<dbReference type="EMBL" id="RCVM01000007">
    <property type="protein sequence ID" value="RLY03621.1"/>
    <property type="molecule type" value="Genomic_DNA"/>
</dbReference>
<keyword evidence="1" id="KW-0378">Hydrolase</keyword>
<dbReference type="Pfam" id="PF04203">
    <property type="entry name" value="Sortase"/>
    <property type="match status" value="1"/>
</dbReference>
<dbReference type="NCBIfam" id="TIGR01076">
    <property type="entry name" value="sortase_fam"/>
    <property type="match status" value="1"/>
</dbReference>
<dbReference type="OrthoDB" id="1648028at2"/>
<reference evidence="4 5" key="1">
    <citation type="submission" date="2018-10" db="EMBL/GenBank/DDBJ databases">
        <title>Streptococcus hillyeri sp. nov., isolated from equine tracheal sample.</title>
        <authorList>
            <person name="Macfadyen A.C."/>
            <person name="Waller A."/>
            <person name="Paterson G.K."/>
        </authorList>
    </citation>
    <scope>NUCLEOTIDE SEQUENCE [LARGE SCALE GENOMIC DNA]</scope>
    <source>
        <strain evidence="4 5">28462</strain>
    </source>
</reference>
<dbReference type="GO" id="GO:0016787">
    <property type="term" value="F:hydrolase activity"/>
    <property type="evidence" value="ECO:0007669"/>
    <property type="project" value="UniProtKB-KW"/>
</dbReference>
<dbReference type="InterPro" id="IPR005754">
    <property type="entry name" value="Sortase"/>
</dbReference>
<proteinExistence type="predicted"/>
<dbReference type="InterPro" id="IPR023365">
    <property type="entry name" value="Sortase_dom-sf"/>
</dbReference>
<feature type="active site" description="Proton donor/acceptor" evidence="2">
    <location>
        <position position="159"/>
    </location>
</feature>
<keyword evidence="3" id="KW-0812">Transmembrane</keyword>
<dbReference type="AlphaFoldDB" id="A0A3L9DQM0"/>
<dbReference type="Proteomes" id="UP000279194">
    <property type="component" value="Unassembled WGS sequence"/>
</dbReference>
<protein>
    <submittedName>
        <fullName evidence="4">Class C sortase</fullName>
    </submittedName>
</protein>
<organism evidence="4 5">
    <name type="scientific">Streptococcus hillyeri</name>
    <dbReference type="NCBI Taxonomy" id="2282420"/>
    <lineage>
        <taxon>Bacteria</taxon>
        <taxon>Bacillati</taxon>
        <taxon>Bacillota</taxon>
        <taxon>Bacilli</taxon>
        <taxon>Lactobacillales</taxon>
        <taxon>Streptococcaceae</taxon>
        <taxon>Streptococcus</taxon>
    </lineage>
</organism>
<comment type="caution">
    <text evidence="4">The sequence shown here is derived from an EMBL/GenBank/DDBJ whole genome shotgun (WGS) entry which is preliminary data.</text>
</comment>